<keyword evidence="2" id="KW-1185">Reference proteome</keyword>
<organism evidence="1 2">
    <name type="scientific">Alicyclobacillus acidoterrestris (strain ATCC 49025 / DSM 3922 / CIP 106132 / NCIMB 13137 / GD3B)</name>
    <dbReference type="NCBI Taxonomy" id="1356854"/>
    <lineage>
        <taxon>Bacteria</taxon>
        <taxon>Bacillati</taxon>
        <taxon>Bacillota</taxon>
        <taxon>Bacilli</taxon>
        <taxon>Bacillales</taxon>
        <taxon>Alicyclobacillaceae</taxon>
        <taxon>Alicyclobacillus</taxon>
    </lineage>
</organism>
<dbReference type="OrthoDB" id="2376546at2"/>
<evidence type="ECO:0000313" key="1">
    <source>
        <dbReference type="EMBL" id="UNO47266.1"/>
    </source>
</evidence>
<dbReference type="KEGG" id="aaco:K1I37_11005"/>
<gene>
    <name evidence="1" type="ORF">K1I37_11005</name>
</gene>
<protein>
    <submittedName>
        <fullName evidence="1">Uncharacterized protein</fullName>
    </submittedName>
</protein>
<name>T0BAU3_ALIAG</name>
<sequence length="82" mass="8583">MPSMFNIGILNVSTPQQNAGVFLGELNLTGWDANMKMNQGQGGIFGVLCMNGGVINSTFDGLEGADGNMLDQDMKGQISGNV</sequence>
<evidence type="ECO:0000313" key="2">
    <source>
        <dbReference type="Proteomes" id="UP000829401"/>
    </source>
</evidence>
<dbReference type="Proteomes" id="UP000829401">
    <property type="component" value="Chromosome"/>
</dbReference>
<dbReference type="STRING" id="1356854.N007_17400"/>
<dbReference type="RefSeq" id="WP_021298618.1">
    <property type="nucleotide sequence ID" value="NZ_AURB01000199.1"/>
</dbReference>
<accession>T0BAU3</accession>
<accession>A0A9E6ZHQ2</accession>
<proteinExistence type="predicted"/>
<reference evidence="2" key="1">
    <citation type="journal article" date="2022" name="G3 (Bethesda)">
        <title>Unveiling the complete genome sequence of Alicyclobacillus acidoterrestris DSM 3922T, a taint-producing strain.</title>
        <authorList>
            <person name="Leonardo I.C."/>
            <person name="Barreto Crespo M.T."/>
            <person name="Gaspar F.B."/>
        </authorList>
    </citation>
    <scope>NUCLEOTIDE SEQUENCE [LARGE SCALE GENOMIC DNA]</scope>
    <source>
        <strain evidence="2">DSM 3922</strain>
    </source>
</reference>
<dbReference type="AlphaFoldDB" id="T0BAU3"/>
<dbReference type="EMBL" id="CP080467">
    <property type="protein sequence ID" value="UNO47266.1"/>
    <property type="molecule type" value="Genomic_DNA"/>
</dbReference>